<proteinExistence type="predicted"/>
<dbReference type="EMBL" id="PHHF01000049">
    <property type="protein sequence ID" value="PTD19892.1"/>
    <property type="molecule type" value="Genomic_DNA"/>
</dbReference>
<feature type="domain" description="DUF6950" evidence="1">
    <location>
        <begin position="10"/>
        <end position="138"/>
    </location>
</feature>
<dbReference type="InterPro" id="IPR053802">
    <property type="entry name" value="DUF6950"/>
</dbReference>
<name>A0A2T4HVS0_9SPHN</name>
<gene>
    <name evidence="2" type="ORF">CV103_11935</name>
</gene>
<evidence type="ECO:0000313" key="3">
    <source>
        <dbReference type="Proteomes" id="UP000241206"/>
    </source>
</evidence>
<sequence>MSAVMIRRRDAAQATLDHFSGRPFAWGSSDCARLIAWHLRRLGYKPGLSRGGPYKSALGAHRALARAGFASLDQWLEWMGLAPIPPAAAIVGDIVKGTGDDVFGALGVCLGNGRLLGYSEEAEGAVVMQAIDLAAAWRAEPR</sequence>
<evidence type="ECO:0000313" key="2">
    <source>
        <dbReference type="EMBL" id="PTD19892.1"/>
    </source>
</evidence>
<dbReference type="Proteomes" id="UP000241206">
    <property type="component" value="Unassembled WGS sequence"/>
</dbReference>
<dbReference type="Pfam" id="PF22262">
    <property type="entry name" value="DUF6950"/>
    <property type="match status" value="1"/>
</dbReference>
<accession>A0A2T4HVS0</accession>
<protein>
    <recommendedName>
        <fullName evidence="1">DUF6950 domain-containing protein</fullName>
    </recommendedName>
</protein>
<reference evidence="2 3" key="1">
    <citation type="submission" date="2017-11" db="EMBL/GenBank/DDBJ databases">
        <title>Sphingomonas oleivorans sp. nov., isolated from oil-contaminated soil.</title>
        <authorList>
            <person name="Wang L."/>
            <person name="Chen L."/>
        </authorList>
    </citation>
    <scope>NUCLEOTIDE SEQUENCE [LARGE SCALE GENOMIC DNA]</scope>
    <source>
        <strain evidence="2 3">K101</strain>
    </source>
</reference>
<dbReference type="AlphaFoldDB" id="A0A2T4HVS0"/>
<comment type="caution">
    <text evidence="2">The sequence shown here is derived from an EMBL/GenBank/DDBJ whole genome shotgun (WGS) entry which is preliminary data.</text>
</comment>
<evidence type="ECO:0000259" key="1">
    <source>
        <dbReference type="Pfam" id="PF22262"/>
    </source>
</evidence>
<organism evidence="2 3">
    <name type="scientific">Edaphosphingomonas fennica</name>
    <dbReference type="NCBI Taxonomy" id="114404"/>
    <lineage>
        <taxon>Bacteria</taxon>
        <taxon>Pseudomonadati</taxon>
        <taxon>Pseudomonadota</taxon>
        <taxon>Alphaproteobacteria</taxon>
        <taxon>Sphingomonadales</taxon>
        <taxon>Rhizorhabdaceae</taxon>
        <taxon>Edaphosphingomonas</taxon>
    </lineage>
</organism>
<keyword evidence="3" id="KW-1185">Reference proteome</keyword>